<feature type="binding site" evidence="12">
    <location>
        <position position="90"/>
    </location>
    <ligand>
        <name>Mg(2+)</name>
        <dbReference type="ChEBI" id="CHEBI:18420"/>
        <label>2</label>
    </ligand>
</feature>
<dbReference type="GO" id="GO:0004401">
    <property type="term" value="F:histidinol-phosphatase activity"/>
    <property type="evidence" value="ECO:0007669"/>
    <property type="project" value="UniProtKB-UniRule"/>
</dbReference>
<dbReference type="PRINTS" id="PR00377">
    <property type="entry name" value="IMPHPHTASES"/>
</dbReference>
<evidence type="ECO:0000256" key="3">
    <source>
        <dbReference type="ARBA" id="ARBA00009759"/>
    </source>
</evidence>
<evidence type="ECO:0000256" key="12">
    <source>
        <dbReference type="PIRSR" id="PIRSR600760-2"/>
    </source>
</evidence>
<proteinExistence type="inferred from homology"/>
<evidence type="ECO:0000313" key="13">
    <source>
        <dbReference type="EMBL" id="TRB03322.1"/>
    </source>
</evidence>
<dbReference type="PANTHER" id="PTHR20854">
    <property type="entry name" value="INOSITOL MONOPHOSPHATASE"/>
    <property type="match status" value="1"/>
</dbReference>
<dbReference type="FunFam" id="3.30.540.10:FF:000030">
    <property type="entry name" value="Inositol monophosphatase"/>
    <property type="match status" value="1"/>
</dbReference>
<feature type="binding site" evidence="12">
    <location>
        <position position="72"/>
    </location>
    <ligand>
        <name>Mg(2+)</name>
        <dbReference type="ChEBI" id="CHEBI:18420"/>
        <label>1</label>
        <note>catalytic</note>
    </ligand>
</feature>
<dbReference type="InterPro" id="IPR011809">
    <property type="entry name" value="His_9_proposed"/>
</dbReference>
<dbReference type="Pfam" id="PF00459">
    <property type="entry name" value="Inositol_P"/>
    <property type="match status" value="1"/>
</dbReference>
<comment type="similarity">
    <text evidence="3">Belongs to the inositol monophosphatase superfamily.</text>
</comment>
<comment type="catalytic activity">
    <reaction evidence="10">
        <text>L-histidinol phosphate + H2O = L-histidinol + phosphate</text>
        <dbReference type="Rhea" id="RHEA:14465"/>
        <dbReference type="ChEBI" id="CHEBI:15377"/>
        <dbReference type="ChEBI" id="CHEBI:43474"/>
        <dbReference type="ChEBI" id="CHEBI:57699"/>
        <dbReference type="ChEBI" id="CHEBI:57980"/>
        <dbReference type="EC" id="3.1.3.15"/>
    </reaction>
</comment>
<dbReference type="PANTHER" id="PTHR20854:SF4">
    <property type="entry name" value="INOSITOL-1-MONOPHOSPHATASE-RELATED"/>
    <property type="match status" value="1"/>
</dbReference>
<dbReference type="GO" id="GO:0006020">
    <property type="term" value="P:inositol metabolic process"/>
    <property type="evidence" value="ECO:0007669"/>
    <property type="project" value="TreeGrafter"/>
</dbReference>
<keyword evidence="8 12" id="KW-0460">Magnesium</keyword>
<comment type="pathway">
    <text evidence="2">Amino-acid biosynthesis; L-histidine biosynthesis; L-histidine from 5-phospho-alpha-D-ribose 1-diphosphate: step 8/9.</text>
</comment>
<name>A0A546YUL2_AGRTU</name>
<evidence type="ECO:0000256" key="4">
    <source>
        <dbReference type="ARBA" id="ARBA00013085"/>
    </source>
</evidence>
<protein>
    <recommendedName>
        <fullName evidence="4 11">Histidinol-phosphatase</fullName>
        <ecNumber evidence="4 11">3.1.3.15</ecNumber>
    </recommendedName>
</protein>
<comment type="caution">
    <text evidence="13">The sequence shown here is derived from an EMBL/GenBank/DDBJ whole genome shotgun (WGS) entry which is preliminary data.</text>
</comment>
<evidence type="ECO:0000256" key="8">
    <source>
        <dbReference type="ARBA" id="ARBA00022842"/>
    </source>
</evidence>
<dbReference type="UniPathway" id="UPA00031">
    <property type="reaction ID" value="UER00013"/>
</dbReference>
<dbReference type="InterPro" id="IPR020583">
    <property type="entry name" value="Inositol_monoP_metal-BS"/>
</dbReference>
<evidence type="ECO:0000256" key="9">
    <source>
        <dbReference type="ARBA" id="ARBA00023102"/>
    </source>
</evidence>
<keyword evidence="7 13" id="KW-0378">Hydrolase</keyword>
<accession>A0A546YUL2</accession>
<dbReference type="Gene3D" id="3.30.540.10">
    <property type="entry name" value="Fructose-1,6-Bisphosphatase, subunit A, domain 1"/>
    <property type="match status" value="1"/>
</dbReference>
<sequence>MQSTEDVISPDFLRRLAAVAARETLPRFRLPGTVVNKIAGGFDPVTEADRETEKALRALIRSEYPGHGVLGEEYGNEGADAELVWVIDPIDGTRSFISGIPLWGTLVGLTRDGDAVAGMMAQPFIGELFYSTGNGAFYEGPHGQTQLATSATKDLADATLFTTTPAIFEADRRSSYDLLEKQVRLARYGTDCYAYCMLAAGQIDCVVEAGLYPYDIVALIPIIEQAGGVVTDWDGGPAERGGGIVAAANATLHAQIMACLHGY</sequence>
<feature type="binding site" evidence="12">
    <location>
        <position position="91"/>
    </location>
    <ligand>
        <name>Mg(2+)</name>
        <dbReference type="ChEBI" id="CHEBI:18420"/>
        <label>1</label>
        <note>catalytic</note>
    </ligand>
</feature>
<dbReference type="NCBIfam" id="TIGR02067">
    <property type="entry name" value="his_9_HisN"/>
    <property type="match status" value="1"/>
</dbReference>
<evidence type="ECO:0000256" key="10">
    <source>
        <dbReference type="ARBA" id="ARBA00049158"/>
    </source>
</evidence>
<dbReference type="RefSeq" id="WP_010900259.1">
    <property type="nucleotide sequence ID" value="NZ_SGOD01000007.1"/>
</dbReference>
<dbReference type="SUPFAM" id="SSF56655">
    <property type="entry name" value="Carbohydrate phosphatase"/>
    <property type="match status" value="1"/>
</dbReference>
<keyword evidence="6 12" id="KW-0479">Metal-binding</keyword>
<evidence type="ECO:0000256" key="11">
    <source>
        <dbReference type="NCBIfam" id="TIGR02067"/>
    </source>
</evidence>
<dbReference type="GO" id="GO:0007165">
    <property type="term" value="P:signal transduction"/>
    <property type="evidence" value="ECO:0007669"/>
    <property type="project" value="TreeGrafter"/>
</dbReference>
<dbReference type="Proteomes" id="UP000317023">
    <property type="component" value="Unassembled WGS sequence"/>
</dbReference>
<evidence type="ECO:0000256" key="5">
    <source>
        <dbReference type="ARBA" id="ARBA00022605"/>
    </source>
</evidence>
<dbReference type="EC" id="3.1.3.15" evidence="4 11"/>
<evidence type="ECO:0000256" key="1">
    <source>
        <dbReference type="ARBA" id="ARBA00001946"/>
    </source>
</evidence>
<dbReference type="GO" id="GO:0046872">
    <property type="term" value="F:metal ion binding"/>
    <property type="evidence" value="ECO:0007669"/>
    <property type="project" value="UniProtKB-KW"/>
</dbReference>
<dbReference type="CDD" id="cd01641">
    <property type="entry name" value="Bacterial_IMPase_like_1"/>
    <property type="match status" value="1"/>
</dbReference>
<evidence type="ECO:0000256" key="7">
    <source>
        <dbReference type="ARBA" id="ARBA00022801"/>
    </source>
</evidence>
<organism evidence="13 14">
    <name type="scientific">Agrobacterium tumefaciens</name>
    <dbReference type="NCBI Taxonomy" id="358"/>
    <lineage>
        <taxon>Bacteria</taxon>
        <taxon>Pseudomonadati</taxon>
        <taxon>Pseudomonadota</taxon>
        <taxon>Alphaproteobacteria</taxon>
        <taxon>Hyphomicrobiales</taxon>
        <taxon>Rhizobiaceae</taxon>
        <taxon>Rhizobium/Agrobacterium group</taxon>
        <taxon>Agrobacterium</taxon>
        <taxon>Agrobacterium tumefaciens complex</taxon>
    </lineage>
</organism>
<dbReference type="EMBL" id="SGOE01000009">
    <property type="protein sequence ID" value="TRB03322.1"/>
    <property type="molecule type" value="Genomic_DNA"/>
</dbReference>
<evidence type="ECO:0000313" key="14">
    <source>
        <dbReference type="Proteomes" id="UP000317023"/>
    </source>
</evidence>
<keyword evidence="9" id="KW-0368">Histidine biosynthesis</keyword>
<keyword evidence="5" id="KW-0028">Amino-acid biosynthesis</keyword>
<comment type="cofactor">
    <cofactor evidence="1 12">
        <name>Mg(2+)</name>
        <dbReference type="ChEBI" id="CHEBI:18420"/>
    </cofactor>
</comment>
<reference evidence="13 14" key="1">
    <citation type="journal article" date="2019" name="Appl. Microbiol. Biotechnol.">
        <title>Differential efficiency of wild type rhizogenic strains for rol gene transformation of plants.</title>
        <authorList>
            <person name="Desmet S."/>
            <person name="De Keyser E."/>
            <person name="Van Vaerenbergh J."/>
            <person name="Baeyen S."/>
            <person name="Van Huylenbroeck J."/>
            <person name="Geelen D."/>
            <person name="Dhooghe E."/>
        </authorList>
    </citation>
    <scope>NUCLEOTIDE SEQUENCE [LARGE SCALE GENOMIC DNA]</scope>
    <source>
        <strain evidence="13 14">MAFF210266</strain>
    </source>
</reference>
<dbReference type="GO" id="GO:0008934">
    <property type="term" value="F:inositol monophosphate 1-phosphatase activity"/>
    <property type="evidence" value="ECO:0007669"/>
    <property type="project" value="TreeGrafter"/>
</dbReference>
<gene>
    <name evidence="13" type="primary">hisN</name>
    <name evidence="13" type="ORF">EXN61_23700</name>
</gene>
<evidence type="ECO:0000256" key="6">
    <source>
        <dbReference type="ARBA" id="ARBA00022723"/>
    </source>
</evidence>
<feature type="binding site" evidence="12">
    <location>
        <position position="88"/>
    </location>
    <ligand>
        <name>Mg(2+)</name>
        <dbReference type="ChEBI" id="CHEBI:18420"/>
        <label>1</label>
        <note>catalytic</note>
    </ligand>
</feature>
<evidence type="ECO:0000256" key="2">
    <source>
        <dbReference type="ARBA" id="ARBA00004970"/>
    </source>
</evidence>
<dbReference type="AlphaFoldDB" id="A0A546YUL2"/>
<dbReference type="GO" id="GO:0000105">
    <property type="term" value="P:L-histidine biosynthetic process"/>
    <property type="evidence" value="ECO:0007669"/>
    <property type="project" value="UniProtKB-UniRule"/>
</dbReference>
<dbReference type="InterPro" id="IPR000760">
    <property type="entry name" value="Inositol_monophosphatase-like"/>
</dbReference>
<feature type="binding site" evidence="12">
    <location>
        <position position="215"/>
    </location>
    <ligand>
        <name>Mg(2+)</name>
        <dbReference type="ChEBI" id="CHEBI:18420"/>
        <label>1</label>
        <note>catalytic</note>
    </ligand>
</feature>
<dbReference type="Gene3D" id="3.40.190.80">
    <property type="match status" value="1"/>
</dbReference>
<dbReference type="PROSITE" id="PS00629">
    <property type="entry name" value="IMP_1"/>
    <property type="match status" value="1"/>
</dbReference>